<dbReference type="AlphaFoldDB" id="A0A542SR30"/>
<dbReference type="RefSeq" id="WP_142112798.1">
    <property type="nucleotide sequence ID" value="NZ_BAAATB010000006.1"/>
</dbReference>
<keyword evidence="10" id="KW-1185">Reference proteome</keyword>
<dbReference type="PRINTS" id="PR00599">
    <property type="entry name" value="MAPEPTIDASE"/>
</dbReference>
<feature type="binding site" evidence="6">
    <location>
        <position position="178"/>
    </location>
    <ligand>
        <name>a divalent metal cation</name>
        <dbReference type="ChEBI" id="CHEBI:60240"/>
        <label>2</label>
        <note>catalytic</note>
    </ligand>
</feature>
<comment type="function">
    <text evidence="1 6">Removes the N-terminal methionine from nascent proteins. The N-terminal methionine is often cleaved when the second residue in the primary sequence is small and uncharged (Met-Ala-, Cys, Gly, Pro, Ser, Thr, or Val). Requires deformylation of the N(alpha)-formylated initiator methionine before it can be hydrolyzed.</text>
</comment>
<feature type="binding site" evidence="6">
    <location>
        <position position="242"/>
    </location>
    <ligand>
        <name>a divalent metal cation</name>
        <dbReference type="ChEBI" id="CHEBI:60240"/>
        <label>2</label>
        <note>catalytic</note>
    </ligand>
</feature>
<dbReference type="PROSITE" id="PS00680">
    <property type="entry name" value="MAP_1"/>
    <property type="match status" value="1"/>
</dbReference>
<proteinExistence type="inferred from homology"/>
<dbReference type="Gene3D" id="3.90.230.10">
    <property type="entry name" value="Creatinase/methionine aminopeptidase superfamily"/>
    <property type="match status" value="1"/>
</dbReference>
<comment type="cofactor">
    <cofactor evidence="6">
        <name>Co(2+)</name>
        <dbReference type="ChEBI" id="CHEBI:48828"/>
    </cofactor>
    <cofactor evidence="6">
        <name>Zn(2+)</name>
        <dbReference type="ChEBI" id="CHEBI:29105"/>
    </cofactor>
    <cofactor evidence="6">
        <name>Mn(2+)</name>
        <dbReference type="ChEBI" id="CHEBI:29035"/>
    </cofactor>
    <cofactor evidence="6">
        <name>Fe(2+)</name>
        <dbReference type="ChEBI" id="CHEBI:29033"/>
    </cofactor>
    <text evidence="6">Binds 2 divalent metal cations per subunit. Has a high-affinity and a low affinity metal-binding site. The true nature of the physiological cofactor is under debate. The enzyme is active with cobalt, zinc, manganese or divalent iron ions. Most likely, methionine aminopeptidases function as mononuclear Fe(2+)-metalloproteases under physiological conditions, and the catalytically relevant metal-binding site has been assigned to the histidine-containing high-affinity site.</text>
</comment>
<feature type="binding site" evidence="6">
    <location>
        <position position="211"/>
    </location>
    <ligand>
        <name>a divalent metal cation</name>
        <dbReference type="ChEBI" id="CHEBI:60240"/>
        <label>2</label>
        <note>catalytic</note>
    </ligand>
</feature>
<evidence type="ECO:0000256" key="2">
    <source>
        <dbReference type="ARBA" id="ARBA00022438"/>
    </source>
</evidence>
<organism evidence="9 10">
    <name type="scientific">Rarobacter incanus</name>
    <dbReference type="NCBI Taxonomy" id="153494"/>
    <lineage>
        <taxon>Bacteria</taxon>
        <taxon>Bacillati</taxon>
        <taxon>Actinomycetota</taxon>
        <taxon>Actinomycetes</taxon>
        <taxon>Micrococcales</taxon>
        <taxon>Rarobacteraceae</taxon>
        <taxon>Rarobacter</taxon>
    </lineage>
</organism>
<sequence length="280" mass="29899">MFGRRIQRKSREDVVRMRSAGLVVARALDEVGRHLEPGRTTMELNEIADAAIRRWGAVPSFLGYEGYPASVCVSVNDQVIHAIPGPLELQAGDVVSVDCGAVLDGWHGDAARTLIVGGGDPQDEFLVETTRRAMWIGIAALWGARRIGEVGRAIDAYITDQEASTSRQLGIVEEFVGHGIGTEMHQDPDVPNYATKRLGERIGAGMCFAIEPMITAGGGGVVTEEDGWTVRTADASRAAHWENTVAVLPDGLAVLTEADLGRTELAALGVPVASGFEAER</sequence>
<dbReference type="Pfam" id="PF00557">
    <property type="entry name" value="Peptidase_M24"/>
    <property type="match status" value="1"/>
</dbReference>
<reference evidence="9 10" key="1">
    <citation type="submission" date="2019-06" db="EMBL/GenBank/DDBJ databases">
        <title>Sequencing the genomes of 1000 actinobacteria strains.</title>
        <authorList>
            <person name="Klenk H.-P."/>
        </authorList>
    </citation>
    <scope>NUCLEOTIDE SEQUENCE [LARGE SCALE GENOMIC DNA]</scope>
    <source>
        <strain evidence="9 10">DSM 10596</strain>
    </source>
</reference>
<feature type="binding site" evidence="6">
    <location>
        <position position="242"/>
    </location>
    <ligand>
        <name>a divalent metal cation</name>
        <dbReference type="ChEBI" id="CHEBI:60240"/>
        <label>1</label>
    </ligand>
</feature>
<comment type="similarity">
    <text evidence="6">Belongs to the peptidase M24A family. Methionine aminopeptidase type 1 subfamily.</text>
</comment>
<dbReference type="GO" id="GO:0070006">
    <property type="term" value="F:metalloaminopeptidase activity"/>
    <property type="evidence" value="ECO:0007669"/>
    <property type="project" value="UniProtKB-UniRule"/>
</dbReference>
<evidence type="ECO:0000256" key="1">
    <source>
        <dbReference type="ARBA" id="ARBA00002521"/>
    </source>
</evidence>
<evidence type="ECO:0000256" key="7">
    <source>
        <dbReference type="RuleBase" id="RU003653"/>
    </source>
</evidence>
<feature type="domain" description="Peptidase M24" evidence="8">
    <location>
        <begin position="16"/>
        <end position="247"/>
    </location>
</feature>
<dbReference type="NCBIfam" id="TIGR00500">
    <property type="entry name" value="met_pdase_I"/>
    <property type="match status" value="1"/>
</dbReference>
<keyword evidence="5 6" id="KW-0378">Hydrolase</keyword>
<evidence type="ECO:0000259" key="8">
    <source>
        <dbReference type="Pfam" id="PF00557"/>
    </source>
</evidence>
<dbReference type="Proteomes" id="UP000316181">
    <property type="component" value="Unassembled WGS sequence"/>
</dbReference>
<keyword evidence="3 6" id="KW-0645">Protease</keyword>
<name>A0A542SR30_9MICO</name>
<feature type="binding site" evidence="6">
    <location>
        <position position="81"/>
    </location>
    <ligand>
        <name>substrate</name>
    </ligand>
</feature>
<evidence type="ECO:0000256" key="4">
    <source>
        <dbReference type="ARBA" id="ARBA00022723"/>
    </source>
</evidence>
<dbReference type="HAMAP" id="MF_01974">
    <property type="entry name" value="MetAP_1"/>
    <property type="match status" value="1"/>
</dbReference>
<dbReference type="InterPro" id="IPR002467">
    <property type="entry name" value="Pept_M24A_MAP1"/>
</dbReference>
<dbReference type="CDD" id="cd01086">
    <property type="entry name" value="MetAP1"/>
    <property type="match status" value="1"/>
</dbReference>
<evidence type="ECO:0000256" key="3">
    <source>
        <dbReference type="ARBA" id="ARBA00022670"/>
    </source>
</evidence>
<comment type="catalytic activity">
    <reaction evidence="6 7">
        <text>Release of N-terminal amino acids, preferentially methionine, from peptides and arylamides.</text>
        <dbReference type="EC" id="3.4.11.18"/>
    </reaction>
</comment>
<dbReference type="PANTHER" id="PTHR43330">
    <property type="entry name" value="METHIONINE AMINOPEPTIDASE"/>
    <property type="match status" value="1"/>
</dbReference>
<feature type="binding site" evidence="6">
    <location>
        <position position="109"/>
    </location>
    <ligand>
        <name>a divalent metal cation</name>
        <dbReference type="ChEBI" id="CHEBI:60240"/>
        <label>1</label>
    </ligand>
</feature>
<comment type="subunit">
    <text evidence="6">Monomer.</text>
</comment>
<gene>
    <name evidence="6" type="primary">map</name>
    <name evidence="9" type="ORF">FB389_1791</name>
</gene>
<feature type="binding site" evidence="6">
    <location>
        <position position="109"/>
    </location>
    <ligand>
        <name>a divalent metal cation</name>
        <dbReference type="ChEBI" id="CHEBI:60240"/>
        <label>2</label>
        <note>catalytic</note>
    </ligand>
</feature>
<dbReference type="GO" id="GO:0006508">
    <property type="term" value="P:proteolysis"/>
    <property type="evidence" value="ECO:0007669"/>
    <property type="project" value="UniProtKB-KW"/>
</dbReference>
<dbReference type="SUPFAM" id="SSF55920">
    <property type="entry name" value="Creatinase/aminopeptidase"/>
    <property type="match status" value="1"/>
</dbReference>
<evidence type="ECO:0000256" key="5">
    <source>
        <dbReference type="ARBA" id="ARBA00022801"/>
    </source>
</evidence>
<keyword evidence="4 6" id="KW-0479">Metal-binding</keyword>
<feature type="binding site" evidence="6">
    <location>
        <position position="98"/>
    </location>
    <ligand>
        <name>a divalent metal cation</name>
        <dbReference type="ChEBI" id="CHEBI:60240"/>
        <label>1</label>
    </ligand>
</feature>
<evidence type="ECO:0000313" key="9">
    <source>
        <dbReference type="EMBL" id="TQK77076.1"/>
    </source>
</evidence>
<dbReference type="PANTHER" id="PTHR43330:SF27">
    <property type="entry name" value="METHIONINE AMINOPEPTIDASE"/>
    <property type="match status" value="1"/>
</dbReference>
<dbReference type="InterPro" id="IPR001714">
    <property type="entry name" value="Pept_M24_MAP"/>
</dbReference>
<dbReference type="GO" id="GO:0005829">
    <property type="term" value="C:cytosol"/>
    <property type="evidence" value="ECO:0007669"/>
    <property type="project" value="TreeGrafter"/>
</dbReference>
<dbReference type="GO" id="GO:0046872">
    <property type="term" value="F:metal ion binding"/>
    <property type="evidence" value="ECO:0007669"/>
    <property type="project" value="UniProtKB-UniRule"/>
</dbReference>
<dbReference type="InterPro" id="IPR000994">
    <property type="entry name" value="Pept_M24"/>
</dbReference>
<dbReference type="EC" id="3.4.11.18" evidence="6 7"/>
<dbReference type="InterPro" id="IPR036005">
    <property type="entry name" value="Creatinase/aminopeptidase-like"/>
</dbReference>
<dbReference type="OrthoDB" id="9802055at2"/>
<comment type="caution">
    <text evidence="9">The sequence shown here is derived from an EMBL/GenBank/DDBJ whole genome shotgun (WGS) entry which is preliminary data.</text>
</comment>
<accession>A0A542SR30</accession>
<dbReference type="EMBL" id="VFNV01000001">
    <property type="protein sequence ID" value="TQK77076.1"/>
    <property type="molecule type" value="Genomic_DNA"/>
</dbReference>
<protein>
    <recommendedName>
        <fullName evidence="6 7">Methionine aminopeptidase</fullName>
        <shortName evidence="6">MAP</shortName>
        <shortName evidence="6">MetAP</shortName>
        <ecNumber evidence="6 7">3.4.11.18</ecNumber>
    </recommendedName>
    <alternativeName>
        <fullName evidence="6">Peptidase M</fullName>
    </alternativeName>
</protein>
<dbReference type="GO" id="GO:0004239">
    <property type="term" value="F:initiator methionyl aminopeptidase activity"/>
    <property type="evidence" value="ECO:0007669"/>
    <property type="project" value="UniProtKB-UniRule"/>
</dbReference>
<evidence type="ECO:0000313" key="10">
    <source>
        <dbReference type="Proteomes" id="UP000316181"/>
    </source>
</evidence>
<evidence type="ECO:0000256" key="6">
    <source>
        <dbReference type="HAMAP-Rule" id="MF_01974"/>
    </source>
</evidence>
<keyword evidence="2 6" id="KW-0031">Aminopeptidase</keyword>
<feature type="binding site" evidence="6">
    <location>
        <position position="185"/>
    </location>
    <ligand>
        <name>substrate</name>
    </ligand>
</feature>